<protein>
    <submittedName>
        <fullName evidence="1">Uncharacterized protein</fullName>
    </submittedName>
</protein>
<gene>
    <name evidence="1" type="ORF">TNIN_245661</name>
</gene>
<keyword evidence="2" id="KW-1185">Reference proteome</keyword>
<accession>A0A8X6Y7H6</accession>
<dbReference type="Proteomes" id="UP000886998">
    <property type="component" value="Unassembled WGS sequence"/>
</dbReference>
<proteinExistence type="predicted"/>
<organism evidence="1 2">
    <name type="scientific">Trichonephila inaurata madagascariensis</name>
    <dbReference type="NCBI Taxonomy" id="2747483"/>
    <lineage>
        <taxon>Eukaryota</taxon>
        <taxon>Metazoa</taxon>
        <taxon>Ecdysozoa</taxon>
        <taxon>Arthropoda</taxon>
        <taxon>Chelicerata</taxon>
        <taxon>Arachnida</taxon>
        <taxon>Araneae</taxon>
        <taxon>Araneomorphae</taxon>
        <taxon>Entelegynae</taxon>
        <taxon>Araneoidea</taxon>
        <taxon>Nephilidae</taxon>
        <taxon>Trichonephila</taxon>
        <taxon>Trichonephila inaurata</taxon>
    </lineage>
</organism>
<name>A0A8X6Y7H6_9ARAC</name>
<evidence type="ECO:0000313" key="1">
    <source>
        <dbReference type="EMBL" id="GFY65745.1"/>
    </source>
</evidence>
<reference evidence="1" key="1">
    <citation type="submission" date="2020-08" db="EMBL/GenBank/DDBJ databases">
        <title>Multicomponent nature underlies the extraordinary mechanical properties of spider dragline silk.</title>
        <authorList>
            <person name="Kono N."/>
            <person name="Nakamura H."/>
            <person name="Mori M."/>
            <person name="Yoshida Y."/>
            <person name="Ohtoshi R."/>
            <person name="Malay A.D."/>
            <person name="Moran D.A.P."/>
            <person name="Tomita M."/>
            <person name="Numata K."/>
            <person name="Arakawa K."/>
        </authorList>
    </citation>
    <scope>NUCLEOTIDE SEQUENCE</scope>
</reference>
<comment type="caution">
    <text evidence="1">The sequence shown here is derived from an EMBL/GenBank/DDBJ whole genome shotgun (WGS) entry which is preliminary data.</text>
</comment>
<evidence type="ECO:0000313" key="2">
    <source>
        <dbReference type="Proteomes" id="UP000886998"/>
    </source>
</evidence>
<dbReference type="AlphaFoldDB" id="A0A8X6Y7H6"/>
<sequence length="72" mass="8205">MLNREMAPESKHYGCSMETPYPTCSTYESHAIEGDQQTGEICSMDPQKRTRELCHLLPSATFVKGPKKWVEN</sequence>
<dbReference type="EMBL" id="BMAV01015672">
    <property type="protein sequence ID" value="GFY65745.1"/>
    <property type="molecule type" value="Genomic_DNA"/>
</dbReference>